<dbReference type="InterPro" id="IPR016061">
    <property type="entry name" value="Pro-tRNA_ligase_II_C"/>
</dbReference>
<comment type="subunit">
    <text evidence="2 11">Homodimer.</text>
</comment>
<evidence type="ECO:0000256" key="11">
    <source>
        <dbReference type="HAMAP-Rule" id="MF_01571"/>
    </source>
</evidence>
<dbReference type="Pfam" id="PF00587">
    <property type="entry name" value="tRNA-synt_2b"/>
    <property type="match status" value="1"/>
</dbReference>
<evidence type="ECO:0000256" key="8">
    <source>
        <dbReference type="ARBA" id="ARBA00023146"/>
    </source>
</evidence>
<dbReference type="EMBL" id="KC811144">
    <property type="protein sequence ID" value="AGQ19830.1"/>
    <property type="molecule type" value="Genomic_DNA"/>
</dbReference>
<evidence type="ECO:0000256" key="7">
    <source>
        <dbReference type="ARBA" id="ARBA00022917"/>
    </source>
</evidence>
<dbReference type="SUPFAM" id="SSF52954">
    <property type="entry name" value="Class II aaRS ABD-related"/>
    <property type="match status" value="1"/>
</dbReference>
<dbReference type="FunFam" id="3.40.50.800:FF:000005">
    <property type="entry name" value="bifunctional glutamate/proline--tRNA ligase"/>
    <property type="match status" value="1"/>
</dbReference>
<reference evidence="13" key="1">
    <citation type="journal article" date="2013" name="Sci. Rep.">
        <title>Metagenomics uncovers a new group of low GC and ultra-small marine Actinobacteria.</title>
        <authorList>
            <person name="Ghai R."/>
            <person name="Mizuno C.M."/>
            <person name="Picazo A."/>
            <person name="Camacho A."/>
            <person name="Rodriguez-Valera F."/>
        </authorList>
    </citation>
    <scope>NUCLEOTIDE SEQUENCE</scope>
</reference>
<dbReference type="InterPro" id="IPR033721">
    <property type="entry name" value="ProRS_core_arch_euk"/>
</dbReference>
<gene>
    <name evidence="11" type="primary">proS</name>
</gene>
<dbReference type="FunFam" id="3.30.930.10:FF:000023">
    <property type="entry name" value="Proline--tRNA ligase"/>
    <property type="match status" value="1"/>
</dbReference>
<evidence type="ECO:0000256" key="4">
    <source>
        <dbReference type="ARBA" id="ARBA00022598"/>
    </source>
</evidence>
<dbReference type="InterPro" id="IPR004154">
    <property type="entry name" value="Anticodon-bd"/>
</dbReference>
<evidence type="ECO:0000256" key="10">
    <source>
        <dbReference type="ARBA" id="ARBA00060806"/>
    </source>
</evidence>
<evidence type="ECO:0000256" key="1">
    <source>
        <dbReference type="ARBA" id="ARBA00004496"/>
    </source>
</evidence>
<dbReference type="PRINTS" id="PR01046">
    <property type="entry name" value="TRNASYNTHPRO"/>
</dbReference>
<dbReference type="PANTHER" id="PTHR43382">
    <property type="entry name" value="PROLYL-TRNA SYNTHETASE"/>
    <property type="match status" value="1"/>
</dbReference>
<dbReference type="GO" id="GO:0004827">
    <property type="term" value="F:proline-tRNA ligase activity"/>
    <property type="evidence" value="ECO:0007669"/>
    <property type="project" value="UniProtKB-UniRule"/>
</dbReference>
<comment type="function">
    <text evidence="11">Catalyzes the attachment of proline to tRNA(Pro) in a two-step reaction: proline is first activated by ATP to form Pro-AMP and then transferred to the acceptor end of tRNA(Pro).</text>
</comment>
<keyword evidence="3 11" id="KW-0963">Cytoplasm</keyword>
<accession>S5DS98</accession>
<dbReference type="GO" id="GO:0006433">
    <property type="term" value="P:prolyl-tRNA aminoacylation"/>
    <property type="evidence" value="ECO:0007669"/>
    <property type="project" value="UniProtKB-UniRule"/>
</dbReference>
<keyword evidence="7 11" id="KW-0648">Protein biosynthesis</keyword>
<dbReference type="GO" id="GO:0017101">
    <property type="term" value="C:aminoacyl-tRNA synthetase multienzyme complex"/>
    <property type="evidence" value="ECO:0007669"/>
    <property type="project" value="TreeGrafter"/>
</dbReference>
<keyword evidence="8 11" id="KW-0030">Aminoacyl-tRNA synthetase</keyword>
<dbReference type="HAMAP" id="MF_01571">
    <property type="entry name" value="Pro_tRNA_synth_type3"/>
    <property type="match status" value="1"/>
</dbReference>
<feature type="domain" description="Aminoacyl-transfer RNA synthetases class-II family profile" evidence="12">
    <location>
        <begin position="33"/>
        <end position="280"/>
    </location>
</feature>
<dbReference type="PANTHER" id="PTHR43382:SF3">
    <property type="entry name" value="PROLINE--TRNA LIGASE, CHLOROPLASTIC_MITOCHONDRIAL"/>
    <property type="match status" value="1"/>
</dbReference>
<dbReference type="InterPro" id="IPR045864">
    <property type="entry name" value="aa-tRNA-synth_II/BPL/LPL"/>
</dbReference>
<dbReference type="InterPro" id="IPR017449">
    <property type="entry name" value="Pro-tRNA_synth_II"/>
</dbReference>
<evidence type="ECO:0000259" key="12">
    <source>
        <dbReference type="PROSITE" id="PS50862"/>
    </source>
</evidence>
<dbReference type="Pfam" id="PF03129">
    <property type="entry name" value="HGTP_anticodon"/>
    <property type="match status" value="1"/>
</dbReference>
<dbReference type="InterPro" id="IPR002316">
    <property type="entry name" value="Pro-tRNA-ligase_IIa"/>
</dbReference>
<dbReference type="SUPFAM" id="SSF64586">
    <property type="entry name" value="C-terminal domain of ProRS"/>
    <property type="match status" value="1"/>
</dbReference>
<comment type="similarity">
    <text evidence="10 11">Belongs to the class-II aminoacyl-tRNA synthetase family. ProS type 3 subfamily.</text>
</comment>
<dbReference type="InterPro" id="IPR004499">
    <property type="entry name" value="Pro-tRNA-ligase_IIa_arc-type"/>
</dbReference>
<dbReference type="SUPFAM" id="SSF55681">
    <property type="entry name" value="Class II aaRS and biotin synthetases"/>
    <property type="match status" value="1"/>
</dbReference>
<dbReference type="InterPro" id="IPR006195">
    <property type="entry name" value="aa-tRNA-synth_II"/>
</dbReference>
<protein>
    <recommendedName>
        <fullName evidence="11">Proline--tRNA ligase</fullName>
        <ecNumber evidence="11">6.1.1.15</ecNumber>
    </recommendedName>
    <alternativeName>
        <fullName evidence="11">Prolyl-tRNA synthetase</fullName>
        <shortName evidence="11">ProRS</shortName>
    </alternativeName>
</protein>
<organism evidence="13">
    <name type="scientific">Candidatus Actinomarina minuta</name>
    <dbReference type="NCBI Taxonomy" id="1389454"/>
    <lineage>
        <taxon>Bacteria</taxon>
        <taxon>Bacillati</taxon>
        <taxon>Actinomycetota</taxon>
        <taxon>Actinomycetes</taxon>
        <taxon>Candidatus Actinomarinidae</taxon>
        <taxon>Candidatus Actinomarinales</taxon>
        <taxon>Candidatus Actinomarineae</taxon>
        <taxon>Candidatus Actinomarinaceae</taxon>
        <taxon>Candidatus Actinomarina</taxon>
    </lineage>
</organism>
<dbReference type="Pfam" id="PF09180">
    <property type="entry name" value="ProRS-C_1"/>
    <property type="match status" value="1"/>
</dbReference>
<dbReference type="Gene3D" id="3.30.930.10">
    <property type="entry name" value="Bira Bifunctional Protein, Domain 2"/>
    <property type="match status" value="1"/>
</dbReference>
<name>S5DS98_9ACTN</name>
<evidence type="ECO:0000313" key="13">
    <source>
        <dbReference type="EMBL" id="AGQ19830.1"/>
    </source>
</evidence>
<evidence type="ECO:0000256" key="3">
    <source>
        <dbReference type="ARBA" id="ARBA00022490"/>
    </source>
</evidence>
<dbReference type="Gene3D" id="3.30.110.30">
    <property type="entry name" value="C-terminal domain of ProRS"/>
    <property type="match status" value="1"/>
</dbReference>
<evidence type="ECO:0000256" key="5">
    <source>
        <dbReference type="ARBA" id="ARBA00022741"/>
    </source>
</evidence>
<dbReference type="GO" id="GO:0005524">
    <property type="term" value="F:ATP binding"/>
    <property type="evidence" value="ECO:0007669"/>
    <property type="project" value="UniProtKB-UniRule"/>
</dbReference>
<proteinExistence type="inferred from homology"/>
<evidence type="ECO:0000256" key="9">
    <source>
        <dbReference type="ARBA" id="ARBA00047671"/>
    </source>
</evidence>
<comment type="subcellular location">
    <subcellularLocation>
        <location evidence="1 11">Cytoplasm</location>
    </subcellularLocation>
</comment>
<keyword evidence="4 11" id="KW-0436">Ligase</keyword>
<comment type="catalytic activity">
    <reaction evidence="9 11">
        <text>tRNA(Pro) + L-proline + ATP = L-prolyl-tRNA(Pro) + AMP + diphosphate</text>
        <dbReference type="Rhea" id="RHEA:14305"/>
        <dbReference type="Rhea" id="RHEA-COMP:9700"/>
        <dbReference type="Rhea" id="RHEA-COMP:9702"/>
        <dbReference type="ChEBI" id="CHEBI:30616"/>
        <dbReference type="ChEBI" id="CHEBI:33019"/>
        <dbReference type="ChEBI" id="CHEBI:60039"/>
        <dbReference type="ChEBI" id="CHEBI:78442"/>
        <dbReference type="ChEBI" id="CHEBI:78532"/>
        <dbReference type="ChEBI" id="CHEBI:456215"/>
        <dbReference type="EC" id="6.1.1.15"/>
    </reaction>
</comment>
<keyword evidence="6 11" id="KW-0067">ATP-binding</keyword>
<dbReference type="CDD" id="cd00778">
    <property type="entry name" value="ProRS_core_arch_euk"/>
    <property type="match status" value="1"/>
</dbReference>
<dbReference type="InterPro" id="IPR002314">
    <property type="entry name" value="aa-tRNA-synt_IIb"/>
</dbReference>
<comment type="domain">
    <text evidence="11">Consists of three domains: the N-terminal catalytic domain, the anticodon-binding domain and the C-terminal extension.</text>
</comment>
<dbReference type="EC" id="6.1.1.15" evidence="11"/>
<evidence type="ECO:0000256" key="6">
    <source>
        <dbReference type="ARBA" id="ARBA00022840"/>
    </source>
</evidence>
<dbReference type="GO" id="GO:0005737">
    <property type="term" value="C:cytoplasm"/>
    <property type="evidence" value="ECO:0007669"/>
    <property type="project" value="UniProtKB-SubCell"/>
</dbReference>
<dbReference type="NCBIfam" id="TIGR00408">
    <property type="entry name" value="proS_fam_I"/>
    <property type="match status" value="1"/>
</dbReference>
<dbReference type="Gene3D" id="3.40.50.800">
    <property type="entry name" value="Anticodon-binding domain"/>
    <property type="match status" value="1"/>
</dbReference>
<dbReference type="InterPro" id="IPR036621">
    <property type="entry name" value="Anticodon-bd_dom_sf"/>
</dbReference>
<dbReference type="CDD" id="cd00862">
    <property type="entry name" value="ProRS_anticodon_zinc"/>
    <property type="match status" value="1"/>
</dbReference>
<sequence>MVEKLTPMTDDFNEWYTDIIQQAQLADYSPVKGSMVIRPYGYSIWESVQSYLDKKFKNTGHQNAYFPLFIPNSFIQKEAEHVEGFSPELAMVTHAGGKELEEPLVVRPTSETIINHMFAKWIKSHRDLPMLINQWANVVRWEMRTRLFLRTSEFLWQEGHTAHATEAEATEEALRMLDIYAEFAENAAAVSVVKGIKSANERFAGATRTYSIEAMMKDMKALQAGTSHELGQNFSKAFDIQFSDEENNLKYPYQTSWGVSTRLIGMIIMAHGDDKGLNLPPKLAPYQVVIIPIIPNEESSSLVLETTQKIVNQINGEFRAHIDDRDNISPGFKFNEWELKGVPLRIEIGPRDIENNTVVFSRRDGVQGKFNVPISDITTTVSENLDDIHNKLLEASRIFREDNTKHVENYEELISELKSEPGFVTCYWDENSEDEDKVKQETKATLRCYVLDHKETAKAVNNKKIDGKLAIFSKAY</sequence>
<dbReference type="PROSITE" id="PS50862">
    <property type="entry name" value="AA_TRNA_LIGASE_II"/>
    <property type="match status" value="1"/>
</dbReference>
<keyword evidence="5 11" id="KW-0547">Nucleotide-binding</keyword>
<dbReference type="AlphaFoldDB" id="S5DS98"/>
<evidence type="ECO:0000256" key="2">
    <source>
        <dbReference type="ARBA" id="ARBA00011738"/>
    </source>
</evidence>
<dbReference type="SMART" id="SM00946">
    <property type="entry name" value="ProRS-C_1"/>
    <property type="match status" value="1"/>
</dbReference>